<dbReference type="AlphaFoldDB" id="A0AAE7NNP3"/>
<evidence type="ECO:0000313" key="1">
    <source>
        <dbReference type="EMBL" id="QOZ66708.1"/>
    </source>
</evidence>
<evidence type="ECO:0000313" key="2">
    <source>
        <dbReference type="Proteomes" id="UP000594015"/>
    </source>
</evidence>
<dbReference type="KEGG" id="barh:WN72_10470"/>
<dbReference type="InterPro" id="IPR001611">
    <property type="entry name" value="Leu-rich_rpt"/>
</dbReference>
<name>A0AAE7NNP3_9BRAD</name>
<protein>
    <submittedName>
        <fullName evidence="1">Uncharacterized protein</fullName>
    </submittedName>
</protein>
<dbReference type="PROSITE" id="PS51450">
    <property type="entry name" value="LRR"/>
    <property type="match status" value="1"/>
</dbReference>
<dbReference type="Proteomes" id="UP000594015">
    <property type="component" value="Chromosome"/>
</dbReference>
<reference evidence="1 2" key="1">
    <citation type="submission" date="2018-06" db="EMBL/GenBank/DDBJ databases">
        <title>Comparative genomics of Bradyrhizobium nodulating Arachidis hypogaea.</title>
        <authorList>
            <person name="Li Y."/>
        </authorList>
    </citation>
    <scope>NUCLEOTIDE SEQUENCE [LARGE SCALE GENOMIC DNA]</scope>
    <source>
        <strain evidence="1 2">CCBAU 051107</strain>
    </source>
</reference>
<sequence length="112" mass="12577">MQELPEVLRASLQFLRASHNQLTNLPETARLFADVENGAYNIRMYEFIRDPVATDATARTRLVGIPERHRADSLLAEIKGRRVDGGLNAFRQVRFLSLEAAGAIRRTVTDVA</sequence>
<organism evidence="1 2">
    <name type="scientific">Bradyrhizobium arachidis</name>
    <dbReference type="NCBI Taxonomy" id="858423"/>
    <lineage>
        <taxon>Bacteria</taxon>
        <taxon>Pseudomonadati</taxon>
        <taxon>Pseudomonadota</taxon>
        <taxon>Alphaproteobacteria</taxon>
        <taxon>Hyphomicrobiales</taxon>
        <taxon>Nitrobacteraceae</taxon>
        <taxon>Bradyrhizobium</taxon>
    </lineage>
</organism>
<dbReference type="EMBL" id="CP030050">
    <property type="protein sequence ID" value="QOZ66708.1"/>
    <property type="molecule type" value="Genomic_DNA"/>
</dbReference>
<gene>
    <name evidence="1" type="ORF">WN72_10470</name>
</gene>
<proteinExistence type="predicted"/>
<accession>A0AAE7NNP3</accession>